<keyword evidence="7" id="KW-0677">Repeat</keyword>
<dbReference type="FunFam" id="3.80.10.10:FF:001166">
    <property type="entry name" value="Cf2-like protein"/>
    <property type="match status" value="1"/>
</dbReference>
<feature type="signal peptide" evidence="13">
    <location>
        <begin position="1"/>
        <end position="32"/>
    </location>
</feature>
<dbReference type="SMART" id="SM00369">
    <property type="entry name" value="LRR_TYP"/>
    <property type="match status" value="9"/>
</dbReference>
<dbReference type="Pfam" id="PF08263">
    <property type="entry name" value="LRRNT_2"/>
    <property type="match status" value="1"/>
</dbReference>
<keyword evidence="9 12" id="KW-0472">Membrane</keyword>
<dbReference type="PANTHER" id="PTHR48061">
    <property type="entry name" value="LEUCINE-RICH REPEAT RECEPTOR PROTEIN KINASE EMS1-LIKE-RELATED"/>
    <property type="match status" value="1"/>
</dbReference>
<dbReference type="InterPro" id="IPR032675">
    <property type="entry name" value="LRR_dom_sf"/>
</dbReference>
<evidence type="ECO:0000256" key="4">
    <source>
        <dbReference type="ARBA" id="ARBA00022614"/>
    </source>
</evidence>
<evidence type="ECO:0000313" key="17">
    <source>
        <dbReference type="Proteomes" id="UP000264353"/>
    </source>
</evidence>
<keyword evidence="4" id="KW-0433">Leucine-rich repeat</keyword>
<keyword evidence="6 13" id="KW-0732">Signal</keyword>
<dbReference type="FunFam" id="3.80.10.10:FF:000041">
    <property type="entry name" value="LRR receptor-like serine/threonine-protein kinase ERECTA"/>
    <property type="match status" value="1"/>
</dbReference>
<gene>
    <name evidence="16" type="ORF">BRARA_I01040</name>
</gene>
<evidence type="ECO:0000256" key="1">
    <source>
        <dbReference type="ARBA" id="ARBA00004251"/>
    </source>
</evidence>
<keyword evidence="11" id="KW-0325">Glycoprotein</keyword>
<evidence type="ECO:0000256" key="6">
    <source>
        <dbReference type="ARBA" id="ARBA00022729"/>
    </source>
</evidence>
<dbReference type="Proteomes" id="UP000264353">
    <property type="component" value="Chromosome A9"/>
</dbReference>
<dbReference type="FunFam" id="3.80.10.10:FF:000095">
    <property type="entry name" value="LRR receptor-like serine/threonine-protein kinase GSO1"/>
    <property type="match status" value="1"/>
</dbReference>
<feature type="domain" description="Leucine-rich repeat-containing N-terminal plant-type" evidence="14">
    <location>
        <begin position="82"/>
        <end position="101"/>
    </location>
</feature>
<evidence type="ECO:0000313" key="16">
    <source>
        <dbReference type="EMBL" id="RID44230.1"/>
    </source>
</evidence>
<dbReference type="PANTHER" id="PTHR48061:SF46">
    <property type="entry name" value="LEUCINE-RICH REPEAT-CONTAINING N-TERMINAL PLANT-TYPE DOMAIN-CONTAINING PROTEIN"/>
    <property type="match status" value="1"/>
</dbReference>
<feature type="transmembrane region" description="Helical" evidence="12">
    <location>
        <begin position="962"/>
        <end position="984"/>
    </location>
</feature>
<dbReference type="InterPro" id="IPR001611">
    <property type="entry name" value="Leu-rich_rpt"/>
</dbReference>
<dbReference type="Pfam" id="PF13855">
    <property type="entry name" value="LRR_8"/>
    <property type="match status" value="3"/>
</dbReference>
<evidence type="ECO:0000256" key="8">
    <source>
        <dbReference type="ARBA" id="ARBA00022989"/>
    </source>
</evidence>
<accession>A0A397Y0F5</accession>
<evidence type="ECO:0000256" key="13">
    <source>
        <dbReference type="SAM" id="SignalP"/>
    </source>
</evidence>
<comment type="similarity">
    <text evidence="2">Belongs to the RLP family.</text>
</comment>
<keyword evidence="10" id="KW-0675">Receptor</keyword>
<dbReference type="Pfam" id="PF23598">
    <property type="entry name" value="LRR_14"/>
    <property type="match status" value="1"/>
</dbReference>
<dbReference type="InterPro" id="IPR003591">
    <property type="entry name" value="Leu-rich_rpt_typical-subtyp"/>
</dbReference>
<dbReference type="InterPro" id="IPR055414">
    <property type="entry name" value="LRR_R13L4/SHOC2-like"/>
</dbReference>
<dbReference type="PRINTS" id="PR00019">
    <property type="entry name" value="LEURICHRPT"/>
</dbReference>
<dbReference type="EMBL" id="CM010636">
    <property type="protein sequence ID" value="RID44230.1"/>
    <property type="molecule type" value="Genomic_DNA"/>
</dbReference>
<keyword evidence="8 12" id="KW-1133">Transmembrane helix</keyword>
<dbReference type="SUPFAM" id="SSF52058">
    <property type="entry name" value="L domain-like"/>
    <property type="match status" value="3"/>
</dbReference>
<protein>
    <submittedName>
        <fullName evidence="16">Uncharacterized protein</fullName>
    </submittedName>
</protein>
<dbReference type="FunFam" id="3.80.10.10:FF:000111">
    <property type="entry name" value="LRR receptor-like serine/threonine-protein kinase ERECTA"/>
    <property type="match status" value="1"/>
</dbReference>
<evidence type="ECO:0000256" key="3">
    <source>
        <dbReference type="ARBA" id="ARBA00022475"/>
    </source>
</evidence>
<evidence type="ECO:0000256" key="5">
    <source>
        <dbReference type="ARBA" id="ARBA00022692"/>
    </source>
</evidence>
<evidence type="ECO:0000256" key="2">
    <source>
        <dbReference type="ARBA" id="ARBA00009592"/>
    </source>
</evidence>
<feature type="domain" description="Disease resistance R13L4/SHOC-2-like LRR" evidence="15">
    <location>
        <begin position="293"/>
        <end position="497"/>
    </location>
</feature>
<dbReference type="InterPro" id="IPR013210">
    <property type="entry name" value="LRR_N_plant-typ"/>
</dbReference>
<dbReference type="InterPro" id="IPR046956">
    <property type="entry name" value="RLP23-like"/>
</dbReference>
<evidence type="ECO:0000256" key="10">
    <source>
        <dbReference type="ARBA" id="ARBA00023170"/>
    </source>
</evidence>
<dbReference type="AlphaFoldDB" id="A0A397Y0F5"/>
<feature type="chain" id="PRO_5017331685" evidence="13">
    <location>
        <begin position="33"/>
        <end position="993"/>
    </location>
</feature>
<dbReference type="GO" id="GO:0005886">
    <property type="term" value="C:plasma membrane"/>
    <property type="evidence" value="ECO:0007669"/>
    <property type="project" value="UniProtKB-SubCell"/>
</dbReference>
<name>A0A397Y0F5_BRACM</name>
<sequence length="993" mass="110171">MIGSNYSSSFSFFLRTIVLLLFSISNVFRTFASLTPDMCHPDQRDILLELKTEFKIQKPDEFYDRYGSQKNVTSYPKTESWTESWVNSSTDCCNWDGVTCNTVSGKVIGLDLSCSCLYGRLELNSSLFRLKHLTSLNLAFNNFTFSPIPDKFNNLILLETLNLSGSSLKGHIPKEILQLTSLVSLDLSFYVSLYPPPSSLLLSIENPPLFLRLLAQNLKNLRALDMSYVNISSEIPHEFSYMLSLRSLHLERCSLVGEFPSSVFLIPNLQSIILDGNPDLRGSLPVFRRNNSLQVLSLLETSFSGIIPDSIGNLKHLVDLILAESNFFGRIPSSLGELSNLSRLRLYQNHFTGEVPSSIGNLKQLISFDVSSNQLTGSFPSALLNLTKLSFIHLGSNQFTGSLPPNIGQLSKLEVLFASGNSFTGAVPSSLLQISSLTELDLDDYQLSDLVGFENVSLLSNLKYLSFQSNNFRVSSPVDLNVFSSLKQLVFLYLSGIPLSTANITSDSDFSSNFKYMYLSGCNITEFPEFLRDHRNLYSLDLSNNSIKGQVPDWLWRLQALQSLDLSHNSLSGFDGSLKAVPGSHIQMLDLRSNAFQGRLFIPSTSIAYLFASSNNFTGEIPRSLCGGQSSPTIIDLSNNNFHGSIPRCLGSHMSSLRDLNLRNNSLSGSLPDMFMHAYELESIDVSHNRLEGELPASLTSCSALEVLNVESNEINDTFPFQLSSLQKLHVLVLRSNKFHGKLYQSDGVWFGFPQLKIIDVSNNDFLGTLPSDYFLNWTAISSNEDKDRQPHYIWDSSLNYNYYSSVVLMNKGVSMVMERILTVYTAIDFSGNRIHGSIPQSIGLLKELHVLNLSRNAFTGDIPSSLANITALESLDLSQNMLSGEIPPELGDLSSLGWINISHNQLVGSIPQGTQFQRQACSSYEGNPRLFGPSLKDICRETTSPESESPVSSEEEEEGSFSWVAAGLGFAPGVVFGFTIGYIKKNLGRNKH</sequence>
<evidence type="ECO:0000259" key="15">
    <source>
        <dbReference type="Pfam" id="PF23598"/>
    </source>
</evidence>
<keyword evidence="3" id="KW-1003">Cell membrane</keyword>
<evidence type="ECO:0000256" key="9">
    <source>
        <dbReference type="ARBA" id="ARBA00023136"/>
    </source>
</evidence>
<evidence type="ECO:0000256" key="7">
    <source>
        <dbReference type="ARBA" id="ARBA00022737"/>
    </source>
</evidence>
<evidence type="ECO:0000256" key="11">
    <source>
        <dbReference type="ARBA" id="ARBA00023180"/>
    </source>
</evidence>
<reference evidence="16 17" key="1">
    <citation type="submission" date="2018-06" db="EMBL/GenBank/DDBJ databases">
        <title>WGS assembly of Brassica rapa FPsc.</title>
        <authorList>
            <person name="Bowman J."/>
            <person name="Kohchi T."/>
            <person name="Yamato K."/>
            <person name="Jenkins J."/>
            <person name="Shu S."/>
            <person name="Ishizaki K."/>
            <person name="Yamaoka S."/>
            <person name="Nishihama R."/>
            <person name="Nakamura Y."/>
            <person name="Berger F."/>
            <person name="Adam C."/>
            <person name="Aki S."/>
            <person name="Althoff F."/>
            <person name="Araki T."/>
            <person name="Arteaga-Vazquez M."/>
            <person name="Balasubrmanian S."/>
            <person name="Bauer D."/>
            <person name="Boehm C."/>
            <person name="Briginshaw L."/>
            <person name="Caballero-Perez J."/>
            <person name="Catarino B."/>
            <person name="Chen F."/>
            <person name="Chiyoda S."/>
            <person name="Chovatia M."/>
            <person name="Davies K."/>
            <person name="Delmans M."/>
            <person name="Demura T."/>
            <person name="Dierschke T."/>
            <person name="Dolan L."/>
            <person name="Dorantes-Acosta A."/>
            <person name="Eklund D."/>
            <person name="Florent S."/>
            <person name="Flores-Sandoval E."/>
            <person name="Fujiyama A."/>
            <person name="Fukuzawa H."/>
            <person name="Galik B."/>
            <person name="Grimanelli D."/>
            <person name="Grimwood J."/>
            <person name="Grossniklaus U."/>
            <person name="Hamada T."/>
            <person name="Haseloff J."/>
            <person name="Hetherington A."/>
            <person name="Higo A."/>
            <person name="Hirakawa Y."/>
            <person name="Hundley H."/>
            <person name="Ikeda Y."/>
            <person name="Inoue K."/>
            <person name="Inoue S."/>
            <person name="Ishida S."/>
            <person name="Jia Q."/>
            <person name="Kakita M."/>
            <person name="Kanazawa T."/>
            <person name="Kawai Y."/>
            <person name="Kawashima T."/>
            <person name="Kennedy M."/>
            <person name="Kinose K."/>
            <person name="Kinoshita T."/>
            <person name="Kohara Y."/>
            <person name="Koide E."/>
            <person name="Komatsu K."/>
            <person name="Kopischke S."/>
            <person name="Kubo M."/>
            <person name="Kyozuka J."/>
            <person name="Lagercrantz U."/>
            <person name="Lin S."/>
            <person name="Lindquist E."/>
            <person name="Lipzen A."/>
            <person name="Lu C."/>
            <person name="Luna E."/>
            <person name="Martienssen R."/>
            <person name="Minamino N."/>
            <person name="Mizutani M."/>
            <person name="Mizutani M."/>
            <person name="Mochizuki N."/>
            <person name="Monte I."/>
            <person name="Mosher R."/>
            <person name="Nagasaki H."/>
            <person name="Nakagami H."/>
            <person name="Naramoto S."/>
            <person name="Nishitani K."/>
            <person name="Ohtani M."/>
            <person name="Okamoto T."/>
            <person name="Okumura M."/>
            <person name="Phillips J."/>
            <person name="Pollak B."/>
            <person name="Reinders A."/>
            <person name="Roevekamp M."/>
            <person name="Sano R."/>
            <person name="Sawa S."/>
            <person name="Schmid M."/>
            <person name="Shirakawa M."/>
            <person name="Solano R."/>
            <person name="Spunde A."/>
            <person name="Suetsugu N."/>
            <person name="Sugano S."/>
            <person name="Sugiyama A."/>
            <person name="Sun R."/>
            <person name="Suzuki Y."/>
            <person name="Takenaka M."/>
            <person name="Takezawa D."/>
            <person name="Tomogane H."/>
            <person name="Tsuzuki M."/>
            <person name="Ueda T."/>
            <person name="Umeda M."/>
            <person name="Ward J."/>
            <person name="Watanabe Y."/>
            <person name="Yazaki K."/>
            <person name="Yokoyama R."/>
            <person name="Yoshitake Y."/>
            <person name="Yotsui I."/>
            <person name="Zachgo S."/>
            <person name="Schmutz J."/>
        </authorList>
    </citation>
    <scope>NUCLEOTIDE SEQUENCE [LARGE SCALE GENOMIC DNA]</scope>
    <source>
        <strain evidence="17">cv. B-3</strain>
    </source>
</reference>
<evidence type="ECO:0000256" key="12">
    <source>
        <dbReference type="SAM" id="Phobius"/>
    </source>
</evidence>
<evidence type="ECO:0000259" key="14">
    <source>
        <dbReference type="Pfam" id="PF08263"/>
    </source>
</evidence>
<proteinExistence type="inferred from homology"/>
<dbReference type="Gene3D" id="3.80.10.10">
    <property type="entry name" value="Ribonuclease Inhibitor"/>
    <property type="match status" value="7"/>
</dbReference>
<comment type="subcellular location">
    <subcellularLocation>
        <location evidence="1">Cell membrane</location>
        <topology evidence="1">Single-pass type I membrane protein</topology>
    </subcellularLocation>
</comment>
<keyword evidence="5 12" id="KW-0812">Transmembrane</keyword>
<organism evidence="16 17">
    <name type="scientific">Brassica campestris</name>
    <name type="common">Field mustard</name>
    <dbReference type="NCBI Taxonomy" id="3711"/>
    <lineage>
        <taxon>Eukaryota</taxon>
        <taxon>Viridiplantae</taxon>
        <taxon>Streptophyta</taxon>
        <taxon>Embryophyta</taxon>
        <taxon>Tracheophyta</taxon>
        <taxon>Spermatophyta</taxon>
        <taxon>Magnoliopsida</taxon>
        <taxon>eudicotyledons</taxon>
        <taxon>Gunneridae</taxon>
        <taxon>Pentapetalae</taxon>
        <taxon>rosids</taxon>
        <taxon>malvids</taxon>
        <taxon>Brassicales</taxon>
        <taxon>Brassicaceae</taxon>
        <taxon>Brassiceae</taxon>
        <taxon>Brassica</taxon>
    </lineage>
</organism>